<dbReference type="Gene3D" id="3.20.20.140">
    <property type="entry name" value="Metal-dependent hydrolases"/>
    <property type="match status" value="1"/>
</dbReference>
<proteinExistence type="predicted"/>
<dbReference type="AlphaFoldDB" id="A0A2H9PAW6"/>
<feature type="non-terminal residue" evidence="2">
    <location>
        <position position="147"/>
    </location>
</feature>
<name>A0A2H9PAW6_9BACT</name>
<protein>
    <recommendedName>
        <fullName evidence="1">Amidohydrolase-related domain-containing protein</fullName>
    </recommendedName>
</protein>
<dbReference type="Proteomes" id="UP000234145">
    <property type="component" value="Unassembled WGS sequence"/>
</dbReference>
<comment type="caution">
    <text evidence="2">The sequence shown here is derived from an EMBL/GenBank/DDBJ whole genome shotgun (WGS) entry which is preliminary data.</text>
</comment>
<evidence type="ECO:0000313" key="2">
    <source>
        <dbReference type="EMBL" id="PIZ15715.1"/>
    </source>
</evidence>
<organism evidence="2 3">
    <name type="scientific">Candidatus Desantisbacteria bacterium CG_4_10_14_0_8_um_filter_39_17</name>
    <dbReference type="NCBI Taxonomy" id="1974542"/>
    <lineage>
        <taxon>Bacteria</taxon>
        <taxon>Candidatus Desantisiibacteriota</taxon>
    </lineage>
</organism>
<dbReference type="GO" id="GO:0016787">
    <property type="term" value="F:hydrolase activity"/>
    <property type="evidence" value="ECO:0007669"/>
    <property type="project" value="InterPro"/>
</dbReference>
<dbReference type="Pfam" id="PF04909">
    <property type="entry name" value="Amidohydro_2"/>
    <property type="match status" value="1"/>
</dbReference>
<dbReference type="InterPro" id="IPR006680">
    <property type="entry name" value="Amidohydro-rel"/>
</dbReference>
<dbReference type="EMBL" id="PFMS01000075">
    <property type="protein sequence ID" value="PIZ15715.1"/>
    <property type="molecule type" value="Genomic_DNA"/>
</dbReference>
<dbReference type="SUPFAM" id="SSF51556">
    <property type="entry name" value="Metallo-dependent hydrolases"/>
    <property type="match status" value="1"/>
</dbReference>
<dbReference type="InterPro" id="IPR032466">
    <property type="entry name" value="Metal_Hydrolase"/>
</dbReference>
<sequence>MIIDAHHHLETRGGYLKGLVSECRRLGVKKVCLFGAGEMSSSYNMASNEQVKEAMEKYPDLIAGFACFNLGKDSPKKIDKFVKDGFKGIKFINPAKKYDDKKFYPVYAKIEKYRIPALFHLGIVSRHPDDKFYDINNDRHRPIYLDT</sequence>
<gene>
    <name evidence="2" type="ORF">COY51_04600</name>
</gene>
<reference evidence="3" key="1">
    <citation type="submission" date="2017-09" db="EMBL/GenBank/DDBJ databases">
        <title>Depth-based differentiation of microbial function through sediment-hosted aquifers and enrichment of novel symbionts in the deep terrestrial subsurface.</title>
        <authorList>
            <person name="Probst A.J."/>
            <person name="Ladd B."/>
            <person name="Jarett J.K."/>
            <person name="Geller-Mcgrath D.E."/>
            <person name="Sieber C.M.K."/>
            <person name="Emerson J.B."/>
            <person name="Anantharaman K."/>
            <person name="Thomas B.C."/>
            <person name="Malmstrom R."/>
            <person name="Stieglmeier M."/>
            <person name="Klingl A."/>
            <person name="Woyke T."/>
            <person name="Ryan C.M."/>
            <person name="Banfield J.F."/>
        </authorList>
    </citation>
    <scope>NUCLEOTIDE SEQUENCE [LARGE SCALE GENOMIC DNA]</scope>
</reference>
<evidence type="ECO:0000259" key="1">
    <source>
        <dbReference type="Pfam" id="PF04909"/>
    </source>
</evidence>
<feature type="domain" description="Amidohydrolase-related" evidence="1">
    <location>
        <begin position="38"/>
        <end position="128"/>
    </location>
</feature>
<evidence type="ECO:0000313" key="3">
    <source>
        <dbReference type="Proteomes" id="UP000234145"/>
    </source>
</evidence>
<accession>A0A2H9PAW6</accession>